<keyword evidence="2" id="KW-0812">Transmembrane</keyword>
<name>A0A4P6F1K4_9MICO</name>
<evidence type="ECO:0000256" key="1">
    <source>
        <dbReference type="SAM" id="MobiDB-lite"/>
    </source>
</evidence>
<feature type="transmembrane region" description="Helical" evidence="2">
    <location>
        <begin position="97"/>
        <end position="115"/>
    </location>
</feature>
<feature type="transmembrane region" description="Helical" evidence="2">
    <location>
        <begin position="209"/>
        <end position="230"/>
    </location>
</feature>
<feature type="transmembrane region" description="Helical" evidence="2">
    <location>
        <begin position="21"/>
        <end position="41"/>
    </location>
</feature>
<evidence type="ECO:0008006" key="5">
    <source>
        <dbReference type="Google" id="ProtNLM"/>
    </source>
</evidence>
<dbReference type="AlphaFoldDB" id="A0A4P6F1K4"/>
<feature type="transmembrane region" description="Helical" evidence="2">
    <location>
        <begin position="273"/>
        <end position="300"/>
    </location>
</feature>
<feature type="transmembrane region" description="Helical" evidence="2">
    <location>
        <begin position="127"/>
        <end position="152"/>
    </location>
</feature>
<feature type="transmembrane region" description="Helical" evidence="2">
    <location>
        <begin position="342"/>
        <end position="361"/>
    </location>
</feature>
<accession>A0A4P6F1K4</accession>
<dbReference type="RefSeq" id="WP_129186406.1">
    <property type="nucleotide sequence ID" value="NZ_CP035493.1"/>
</dbReference>
<feature type="transmembrane region" description="Helical" evidence="2">
    <location>
        <begin position="312"/>
        <end position="330"/>
    </location>
</feature>
<evidence type="ECO:0000313" key="3">
    <source>
        <dbReference type="EMBL" id="QAY69005.1"/>
    </source>
</evidence>
<reference evidence="3 4" key="1">
    <citation type="submission" date="2019-01" db="EMBL/GenBank/DDBJ databases">
        <title>Genome sequencing of strain FW10M-9.</title>
        <authorList>
            <person name="Heo J."/>
            <person name="Kim S.-J."/>
            <person name="Kim J.-S."/>
            <person name="Hong S.-B."/>
            <person name="Kwon S.-W."/>
        </authorList>
    </citation>
    <scope>NUCLEOTIDE SEQUENCE [LARGE SCALE GENOMIC DNA]</scope>
    <source>
        <strain evidence="3 4">FW10M-9</strain>
    </source>
</reference>
<dbReference type="OrthoDB" id="5242100at2"/>
<keyword evidence="4" id="KW-1185">Reference proteome</keyword>
<keyword evidence="2" id="KW-0472">Membrane</keyword>
<dbReference type="KEGG" id="xya:ET471_02235"/>
<keyword evidence="2" id="KW-1133">Transmembrane helix</keyword>
<evidence type="ECO:0000313" key="4">
    <source>
        <dbReference type="Proteomes" id="UP000292118"/>
    </source>
</evidence>
<feature type="transmembrane region" description="Helical" evidence="2">
    <location>
        <begin position="181"/>
        <end position="202"/>
    </location>
</feature>
<feature type="region of interest" description="Disordered" evidence="1">
    <location>
        <begin position="370"/>
        <end position="389"/>
    </location>
</feature>
<sequence length="563" mass="58410">MVTTTTRGTRELTTHARAASRWPVAVAVAIPALLWLAHTVLGRALNLFETGTAIAGGERILAGETPYTDFFAFYGPLTYLVPGLAHRVTGSVTTADFGQALLESVAVCVVAYAIAARLSGRRVAALLVPLALAMLGAATVRTLPALVSVLLLTRFEATGRRRWAVGAGAAGGVGLLWIQDAGAWICLAIALVWAASLAFPAARRLDWRAFCAYAGGVAAAIAPFVVWMLVRGALGAWLYWTFVFPNTGYTERSATAYVSGLVESALAASPPRALYVLAFWVLPFPAILLVAAGSVVTAVVHLRRAGIGRRAHVPLPLTTVVLTVYAALQLRVMLASVDEAKLASASAPAITAGLALALWALGRRRGLDADAGAGGETDAGSGAEVGGRSRTRWPGRAVALLAAGWLVLYPAWSQVRSLSHQVGGPVPQVVASVGGLPFQDAAPPASSPADVGALLAAVDAHAAPGAPILVLPTSPLLYPLTGRPNPTRYDYLDPVYTTPQVDAELAADVRSGRIALVVLTTATFPGTDLTAADLAPGTVAAVHERYEAVATVNGFTLLAPRTR</sequence>
<dbReference type="Proteomes" id="UP000292118">
    <property type="component" value="Chromosome"/>
</dbReference>
<proteinExistence type="predicted"/>
<evidence type="ECO:0000256" key="2">
    <source>
        <dbReference type="SAM" id="Phobius"/>
    </source>
</evidence>
<organism evidence="3 4">
    <name type="scientific">Xylanimonas protaetiae</name>
    <dbReference type="NCBI Taxonomy" id="2509457"/>
    <lineage>
        <taxon>Bacteria</taxon>
        <taxon>Bacillati</taxon>
        <taxon>Actinomycetota</taxon>
        <taxon>Actinomycetes</taxon>
        <taxon>Micrococcales</taxon>
        <taxon>Promicromonosporaceae</taxon>
        <taxon>Xylanimonas</taxon>
    </lineage>
</organism>
<gene>
    <name evidence="3" type="ORF">ET471_02235</name>
</gene>
<dbReference type="EMBL" id="CP035493">
    <property type="protein sequence ID" value="QAY69005.1"/>
    <property type="molecule type" value="Genomic_DNA"/>
</dbReference>
<protein>
    <recommendedName>
        <fullName evidence="5">Glycosyltransferase RgtA/B/C/D-like domain-containing protein</fullName>
    </recommendedName>
</protein>